<evidence type="ECO:0000313" key="18">
    <source>
        <dbReference type="EMBL" id="KER25984.1"/>
    </source>
</evidence>
<dbReference type="STRING" id="6198.A0A075ADC7"/>
<dbReference type="InterPro" id="IPR041146">
    <property type="entry name" value="IFT81_CH"/>
</dbReference>
<evidence type="ECO:0000256" key="7">
    <source>
        <dbReference type="ARBA" id="ARBA00022990"/>
    </source>
</evidence>
<dbReference type="AlphaFoldDB" id="A0A075ADC7"/>
<keyword evidence="19" id="KW-1185">Reference proteome</keyword>
<comment type="subcellular location">
    <subcellularLocation>
        <location evidence="1">Cytoplasm</location>
        <location evidence="1">Cytoskeleton</location>
        <location evidence="1">Cilium basal body</location>
    </subcellularLocation>
</comment>
<dbReference type="GO" id="GO:0007283">
    <property type="term" value="P:spermatogenesis"/>
    <property type="evidence" value="ECO:0007669"/>
    <property type="project" value="UniProtKB-KW"/>
</dbReference>
<keyword evidence="4" id="KW-0221">Differentiation</keyword>
<dbReference type="GeneID" id="20320856"/>
<dbReference type="RefSeq" id="XP_009170266.1">
    <property type="nucleotide sequence ID" value="XM_009172002.1"/>
</dbReference>
<accession>A0A075ADC7</accession>
<evidence type="ECO:0000259" key="17">
    <source>
        <dbReference type="Pfam" id="PF18383"/>
    </source>
</evidence>
<dbReference type="PANTHER" id="PTHR15614">
    <property type="entry name" value="INTRAFLAGELLAR TRANSPORT PROTEIN 81 HOMOLOG"/>
    <property type="match status" value="1"/>
</dbReference>
<dbReference type="Pfam" id="PF18383">
    <property type="entry name" value="IFT81_CH"/>
    <property type="match status" value="1"/>
</dbReference>
<evidence type="ECO:0000256" key="13">
    <source>
        <dbReference type="ARBA" id="ARBA00055755"/>
    </source>
</evidence>
<protein>
    <recommendedName>
        <fullName evidence="14">Intraflagellar transport protein 81 homolog</fullName>
    </recommendedName>
    <alternativeName>
        <fullName evidence="15">Carnitine deficiency-associated protein expressed in ventricle 1</fullName>
    </alternativeName>
</protein>
<dbReference type="InterPro" id="IPR029600">
    <property type="entry name" value="IFT81"/>
</dbReference>
<evidence type="ECO:0000256" key="12">
    <source>
        <dbReference type="ARBA" id="ARBA00043983"/>
    </source>
</evidence>
<dbReference type="PANTHER" id="PTHR15614:SF2">
    <property type="entry name" value="INTRAFLAGELLAR TRANSPORT PROTEIN 81 HOMOLOG"/>
    <property type="match status" value="1"/>
</dbReference>
<evidence type="ECO:0000313" key="19">
    <source>
        <dbReference type="Proteomes" id="UP000054324"/>
    </source>
</evidence>
<evidence type="ECO:0000256" key="14">
    <source>
        <dbReference type="ARBA" id="ARBA00073058"/>
    </source>
</evidence>
<dbReference type="KEGG" id="ovi:T265_06677"/>
<dbReference type="OrthoDB" id="276029at2759"/>
<evidence type="ECO:0000256" key="1">
    <source>
        <dbReference type="ARBA" id="ARBA00004120"/>
    </source>
</evidence>
<evidence type="ECO:0000256" key="11">
    <source>
        <dbReference type="ARBA" id="ARBA00023273"/>
    </source>
</evidence>
<reference evidence="18 19" key="1">
    <citation type="submission" date="2013-11" db="EMBL/GenBank/DDBJ databases">
        <title>Opisthorchis viverrini - life in the bile duct.</title>
        <authorList>
            <person name="Young N.D."/>
            <person name="Nagarajan N."/>
            <person name="Lin S.J."/>
            <person name="Korhonen P.K."/>
            <person name="Jex A.R."/>
            <person name="Hall R.S."/>
            <person name="Safavi-Hemami H."/>
            <person name="Kaewkong W."/>
            <person name="Bertrand D."/>
            <person name="Gao S."/>
            <person name="Seet Q."/>
            <person name="Wongkham S."/>
            <person name="Teh B.T."/>
            <person name="Wongkham C."/>
            <person name="Intapan P.M."/>
            <person name="Maleewong W."/>
            <person name="Yang X."/>
            <person name="Hu M."/>
            <person name="Wang Z."/>
            <person name="Hofmann A."/>
            <person name="Sternberg P.W."/>
            <person name="Tan P."/>
            <person name="Wang J."/>
            <person name="Gasser R.B."/>
        </authorList>
    </citation>
    <scope>NUCLEOTIDE SEQUENCE [LARGE SCALE GENOMIC DNA]</scope>
</reference>
<evidence type="ECO:0000256" key="8">
    <source>
        <dbReference type="ARBA" id="ARBA00023054"/>
    </source>
</evidence>
<keyword evidence="8 16" id="KW-0175">Coiled coil</keyword>
<dbReference type="GO" id="GO:0060271">
    <property type="term" value="P:cilium assembly"/>
    <property type="evidence" value="ECO:0007669"/>
    <property type="project" value="InterPro"/>
</dbReference>
<dbReference type="GO" id="GO:0015631">
    <property type="term" value="F:tubulin binding"/>
    <property type="evidence" value="ECO:0007669"/>
    <property type="project" value="InterPro"/>
</dbReference>
<dbReference type="Proteomes" id="UP000054324">
    <property type="component" value="Unassembled WGS sequence"/>
</dbReference>
<dbReference type="GO" id="GO:0030154">
    <property type="term" value="P:cell differentiation"/>
    <property type="evidence" value="ECO:0007669"/>
    <property type="project" value="UniProtKB-KW"/>
</dbReference>
<feature type="domain" description="IFT81 calponin homology" evidence="17">
    <location>
        <begin position="3"/>
        <end position="125"/>
    </location>
</feature>
<keyword evidence="5" id="KW-0970">Cilium biogenesis/degradation</keyword>
<dbReference type="GO" id="GO:0036064">
    <property type="term" value="C:ciliary basal body"/>
    <property type="evidence" value="ECO:0007669"/>
    <property type="project" value="TreeGrafter"/>
</dbReference>
<organism evidence="18 19">
    <name type="scientific">Opisthorchis viverrini</name>
    <name type="common">Southeast Asian liver fluke</name>
    <dbReference type="NCBI Taxonomy" id="6198"/>
    <lineage>
        <taxon>Eukaryota</taxon>
        <taxon>Metazoa</taxon>
        <taxon>Spiralia</taxon>
        <taxon>Lophotrochozoa</taxon>
        <taxon>Platyhelminthes</taxon>
        <taxon>Trematoda</taxon>
        <taxon>Digenea</taxon>
        <taxon>Opisthorchiida</taxon>
        <taxon>Opisthorchiata</taxon>
        <taxon>Opisthorchiidae</taxon>
        <taxon>Opisthorchis</taxon>
    </lineage>
</organism>
<dbReference type="EMBL" id="KL596760">
    <property type="protein sequence ID" value="KER25984.1"/>
    <property type="molecule type" value="Genomic_DNA"/>
</dbReference>
<dbReference type="GO" id="GO:0030992">
    <property type="term" value="C:intraciliary transport particle B"/>
    <property type="evidence" value="ECO:0007669"/>
    <property type="project" value="InterPro"/>
</dbReference>
<keyword evidence="9" id="KW-0969">Cilium</keyword>
<evidence type="ECO:0000256" key="2">
    <source>
        <dbReference type="ARBA" id="ARBA00022490"/>
    </source>
</evidence>
<keyword evidence="6" id="KW-0744">Spermatogenesis</keyword>
<evidence type="ECO:0000256" key="6">
    <source>
        <dbReference type="ARBA" id="ARBA00022871"/>
    </source>
</evidence>
<evidence type="ECO:0000256" key="15">
    <source>
        <dbReference type="ARBA" id="ARBA00079903"/>
    </source>
</evidence>
<evidence type="ECO:0000256" key="16">
    <source>
        <dbReference type="SAM" id="Coils"/>
    </source>
</evidence>
<comment type="function">
    <text evidence="13">Component of the intraflagellar transport (IFT) complex B: together with IFT74, forms a tubulin-binding module that specifically mediates transport of tubulin within the cilium. Binds tubulin via its CH (calponin-homology)-like region. Required for ciliogenesis. Required for proper regulation of SHH signaling. Plays an important role during spermatogenesis by modulating the assembly and elongation of the sperm flagella.</text>
</comment>
<keyword evidence="3" id="KW-0597">Phosphoprotein</keyword>
<keyword evidence="10" id="KW-0206">Cytoskeleton</keyword>
<proteinExistence type="inferred from homology"/>
<keyword evidence="2" id="KW-0963">Cytoplasm</keyword>
<dbReference type="InterPro" id="IPR043016">
    <property type="entry name" value="IFT81_N_sf"/>
</dbReference>
<evidence type="ECO:0000256" key="3">
    <source>
        <dbReference type="ARBA" id="ARBA00022553"/>
    </source>
</evidence>
<keyword evidence="11" id="KW-0966">Cell projection</keyword>
<dbReference type="GO" id="GO:0042073">
    <property type="term" value="P:intraciliary transport"/>
    <property type="evidence" value="ECO:0007669"/>
    <property type="project" value="InterPro"/>
</dbReference>
<comment type="similarity">
    <text evidence="12">Belongs to the IFT81 family.</text>
</comment>
<evidence type="ECO:0000256" key="5">
    <source>
        <dbReference type="ARBA" id="ARBA00022794"/>
    </source>
</evidence>
<evidence type="ECO:0000256" key="4">
    <source>
        <dbReference type="ARBA" id="ARBA00022782"/>
    </source>
</evidence>
<sequence length="739" mass="84399">MGETIRFITQKLNAEPFRKNLNLISFDALEPLQLLQLINDVIAEIDPKQKMDIREESSAQTAIRIYEALRVYRYKCPTDQTEMSEFRKGLVTGDKAVIYPILEWLLQRIPELKTRAYLARFLVKVQIPEVFMQDEEISCLYQQYDSLVASFKDAHRKLESLKYGGLTTSEVKKDISAMQDEKDQLHKRVDRMKKKLEAFPTSLMMLEMAKKLRIEREREAKVAKQIHEQKTLIASLGQRAQHIQQQVKEIRKAATGSTPGILLQKLEEEVRVNQYMVSDKLPRELEAVKKHIEDLNRVVPQPAMGQGFLDQLNQQLRETNSQTNRLIEKRMASSEPLDDKISIFRQQAGIVSRKKAAAAEALSVARDNLAVIERRIGETKAQLLQANGGSDDAHVAAGDVGTKGTSEGRSTGTMGLKADEFQRYVAKLRSKNTVYKQKRSQLSELRAERSILTRTVERLRAEEAEAKRVLAATEASQGISGYWETQNSLEKYRSTNSSTYQSSILNDYLFNEQVSEQMSALNEQKGVTLEEMSQIVQQLTNRINAKRSQLAPILRELRPLRQKAQELSQVHQEKKAAYDALAAGRETQTVRLEQDVRAAREAGKIEESRFHYLSAVMGIARVQQYKLQEEMRGYLAAGNPMNATTVDTSGAGANERRKSYREIYTRKISEQEALTRTLKEEQKQLMENQASGLRQVNLWRDLVHLLDAKIIAREEDQARQKAGGEYADVRKIEEDRLLL</sequence>
<dbReference type="Gene3D" id="1.10.418.70">
    <property type="entry name" value="Intraflagellar transport protein 81, N-terminal domain"/>
    <property type="match status" value="1"/>
</dbReference>
<evidence type="ECO:0000256" key="9">
    <source>
        <dbReference type="ARBA" id="ARBA00023069"/>
    </source>
</evidence>
<evidence type="ECO:0000256" key="10">
    <source>
        <dbReference type="ARBA" id="ARBA00023212"/>
    </source>
</evidence>
<gene>
    <name evidence="18" type="ORF">T265_06677</name>
</gene>
<dbReference type="FunFam" id="1.10.418.70:FF:000001">
    <property type="entry name" value="Intraflagellar transport protein 81 homolog"/>
    <property type="match status" value="1"/>
</dbReference>
<keyword evidence="7" id="KW-0007">Acetylation</keyword>
<name>A0A075ADC7_OPIVI</name>
<feature type="coiled-coil region" evidence="16">
    <location>
        <begin position="428"/>
        <end position="476"/>
    </location>
</feature>
<dbReference type="CTD" id="20320856"/>